<evidence type="ECO:0000313" key="1">
    <source>
        <dbReference type="EMBL" id="SEM70043.1"/>
    </source>
</evidence>
<name>A0A1H8AHM2_STRJI</name>
<dbReference type="Proteomes" id="UP000183015">
    <property type="component" value="Unassembled WGS sequence"/>
</dbReference>
<dbReference type="OrthoDB" id="3855111at2"/>
<dbReference type="RefSeq" id="WP_042459532.1">
    <property type="nucleotide sequence ID" value="NZ_BBPN01000060.1"/>
</dbReference>
<organism evidence="1 2">
    <name type="scientific">Streptacidiphilus jiangxiensis</name>
    <dbReference type="NCBI Taxonomy" id="235985"/>
    <lineage>
        <taxon>Bacteria</taxon>
        <taxon>Bacillati</taxon>
        <taxon>Actinomycetota</taxon>
        <taxon>Actinomycetes</taxon>
        <taxon>Kitasatosporales</taxon>
        <taxon>Streptomycetaceae</taxon>
        <taxon>Streptacidiphilus</taxon>
    </lineage>
</organism>
<proteinExistence type="predicted"/>
<accession>A0A1H8AHM2</accession>
<protein>
    <submittedName>
        <fullName evidence="1">Uncharacterized protein</fullName>
    </submittedName>
</protein>
<dbReference type="EMBL" id="FOAZ01000045">
    <property type="protein sequence ID" value="SEM70043.1"/>
    <property type="molecule type" value="Genomic_DNA"/>
</dbReference>
<reference evidence="2" key="1">
    <citation type="submission" date="2016-10" db="EMBL/GenBank/DDBJ databases">
        <authorList>
            <person name="Varghese N."/>
        </authorList>
    </citation>
    <scope>NUCLEOTIDE SEQUENCE [LARGE SCALE GENOMIC DNA]</scope>
    <source>
        <strain evidence="2">DSM 45096 / BCRC 16803 / CGMCC 4.1857 / CIP 109030 / JCM 12277 / KCTC 19219 / NBRC 100920 / 33214</strain>
    </source>
</reference>
<sequence>MSADSATALLDLAAQAQQLTDPGALRALLAKGHPLYCQALEDVRTHTRTQAAGWSDQQLAEHAAVEDVAAAPGASREEILVEWVFVRFDATPAAIAYQALAERAHAHHTGLVD</sequence>
<keyword evidence="2" id="KW-1185">Reference proteome</keyword>
<gene>
    <name evidence="1" type="ORF">SAMN05414137_14516</name>
</gene>
<dbReference type="eggNOG" id="ENOG5031N12">
    <property type="taxonomic scope" value="Bacteria"/>
</dbReference>
<dbReference type="STRING" id="235985.SAMN05414137_14516"/>
<evidence type="ECO:0000313" key="2">
    <source>
        <dbReference type="Proteomes" id="UP000183015"/>
    </source>
</evidence>
<dbReference type="AlphaFoldDB" id="A0A1H8AHM2"/>